<proteinExistence type="predicted"/>
<dbReference type="PANTHER" id="PTHR33122">
    <property type="entry name" value="LIPID BINDING PROTEIN-RELATED"/>
    <property type="match status" value="1"/>
</dbReference>
<gene>
    <name evidence="4" type="primary">LOC104731810</name>
</gene>
<dbReference type="SMART" id="SM00499">
    <property type="entry name" value="AAI"/>
    <property type="match status" value="1"/>
</dbReference>
<dbReference type="InterPro" id="IPR039265">
    <property type="entry name" value="DIR1-like"/>
</dbReference>
<dbReference type="PANTHER" id="PTHR33122:SF40">
    <property type="entry name" value="BIFUNCTIONAL INHIBITOR_LIPID-TRANSFER PROTEIN_SEED STORAGE 2S ALBUMIN SUPERFAMILY PROTEIN"/>
    <property type="match status" value="1"/>
</dbReference>
<reference evidence="4" key="2">
    <citation type="submission" date="2025-08" db="UniProtKB">
        <authorList>
            <consortium name="RefSeq"/>
        </authorList>
    </citation>
    <scope>IDENTIFICATION</scope>
    <source>
        <tissue evidence="4">Leaf</tissue>
    </source>
</reference>
<dbReference type="GeneID" id="104731810"/>
<dbReference type="RefSeq" id="XP_010449601.1">
    <property type="nucleotide sequence ID" value="XM_010451299.2"/>
</dbReference>
<dbReference type="InterPro" id="IPR036312">
    <property type="entry name" value="Bifun_inhib/LTP/seed_sf"/>
</dbReference>
<reference evidence="3" key="1">
    <citation type="journal article" date="2014" name="Nat. Commun.">
        <title>The emerging biofuel crop Camelina sativa retains a highly undifferentiated hexaploid genome structure.</title>
        <authorList>
            <person name="Kagale S."/>
            <person name="Koh C."/>
            <person name="Nixon J."/>
            <person name="Bollina V."/>
            <person name="Clarke W.E."/>
            <person name="Tuteja R."/>
            <person name="Spillane C."/>
            <person name="Robinson S.J."/>
            <person name="Links M.G."/>
            <person name="Clarke C."/>
            <person name="Higgins E.E."/>
            <person name="Huebert T."/>
            <person name="Sharpe A.G."/>
            <person name="Parkin I.A."/>
        </authorList>
    </citation>
    <scope>NUCLEOTIDE SEQUENCE [LARGE SCALE GENOMIC DNA]</scope>
    <source>
        <strain evidence="3">cv. DH55</strain>
    </source>
</reference>
<keyword evidence="3" id="KW-1185">Reference proteome</keyword>
<evidence type="ECO:0000313" key="3">
    <source>
        <dbReference type="Proteomes" id="UP000694864"/>
    </source>
</evidence>
<feature type="signal peptide" evidence="1">
    <location>
        <begin position="1"/>
        <end position="30"/>
    </location>
</feature>
<feature type="chain" id="PRO_5046884539" evidence="1">
    <location>
        <begin position="31"/>
        <end position="107"/>
    </location>
</feature>
<evidence type="ECO:0000259" key="2">
    <source>
        <dbReference type="SMART" id="SM00499"/>
    </source>
</evidence>
<evidence type="ECO:0000256" key="1">
    <source>
        <dbReference type="SAM" id="SignalP"/>
    </source>
</evidence>
<protein>
    <submittedName>
        <fullName evidence="4">Lipid-transfer protein DIR1</fullName>
    </submittedName>
</protein>
<accession>A0ABM0V1Y5</accession>
<dbReference type="Gene3D" id="1.10.110.10">
    <property type="entry name" value="Plant lipid-transfer and hydrophobic proteins"/>
    <property type="match status" value="1"/>
</dbReference>
<keyword evidence="1" id="KW-0732">Signal</keyword>
<dbReference type="Pfam" id="PF14368">
    <property type="entry name" value="LTP_2"/>
    <property type="match status" value="1"/>
</dbReference>
<feature type="domain" description="Bifunctional inhibitor/plant lipid transfer protein/seed storage helical" evidence="2">
    <location>
        <begin position="34"/>
        <end position="104"/>
    </location>
</feature>
<dbReference type="SUPFAM" id="SSF47699">
    <property type="entry name" value="Bifunctional inhibitor/lipid-transfer protein/seed storage 2S albumin"/>
    <property type="match status" value="1"/>
</dbReference>
<name>A0ABM0V1Y5_CAMSA</name>
<dbReference type="Proteomes" id="UP000694864">
    <property type="component" value="Chromosome 2"/>
</dbReference>
<dbReference type="InterPro" id="IPR044741">
    <property type="entry name" value="NsLTP-like"/>
</dbReference>
<dbReference type="CDD" id="cd04660">
    <property type="entry name" value="nsLTP_like"/>
    <property type="match status" value="1"/>
</dbReference>
<sequence length="107" mass="11698">MGKNNNGIHMQFAVLAIVLTAAIMVDEATSLFICNIDTNNLEKCRPAATGNNPQPPGRDCCAVIKAANLQCLCPYKPFISRYGFDPSKVRPLLDKCSINTPPSCFFF</sequence>
<organism evidence="3 4">
    <name type="scientific">Camelina sativa</name>
    <name type="common">False flax</name>
    <name type="synonym">Myagrum sativum</name>
    <dbReference type="NCBI Taxonomy" id="90675"/>
    <lineage>
        <taxon>Eukaryota</taxon>
        <taxon>Viridiplantae</taxon>
        <taxon>Streptophyta</taxon>
        <taxon>Embryophyta</taxon>
        <taxon>Tracheophyta</taxon>
        <taxon>Spermatophyta</taxon>
        <taxon>Magnoliopsida</taxon>
        <taxon>eudicotyledons</taxon>
        <taxon>Gunneridae</taxon>
        <taxon>Pentapetalae</taxon>
        <taxon>rosids</taxon>
        <taxon>malvids</taxon>
        <taxon>Brassicales</taxon>
        <taxon>Brassicaceae</taxon>
        <taxon>Camelineae</taxon>
        <taxon>Camelina</taxon>
    </lineage>
</organism>
<evidence type="ECO:0000313" key="4">
    <source>
        <dbReference type="RefSeq" id="XP_010449601.1"/>
    </source>
</evidence>
<dbReference type="InterPro" id="IPR016140">
    <property type="entry name" value="Bifunc_inhib/LTP/seed_store"/>
</dbReference>